<proteinExistence type="predicted"/>
<sequence>MQTGIVDRTYETRKEYWVVRGFSKRSNCYVYPNHGWSYTSWTRTVGDTYDTLEQARRGIQGGYIEDMIETQQVVDIEFLHYKRVRQIAEHVEVFAFRADGEPSTLATPTVVVENWTLRPDDYIGIGSEDNSDVAIYGRVTALRDGKAYIDVINGGWIMVVRMDGDQTVIDAESGCCQGADEGEDTRVGRPVRVLFQGVPDPHQDPECYTTQMDAWRDQQEAKGA</sequence>
<keyword evidence="2" id="KW-1185">Reference proteome</keyword>
<protein>
    <submittedName>
        <fullName evidence="1">Uncharacterized protein</fullName>
    </submittedName>
</protein>
<organism evidence="1 2">
    <name type="scientific">Caulobacter phage CcrBL9</name>
    <dbReference type="NCBI Taxonomy" id="2283270"/>
    <lineage>
        <taxon>Viruses</taxon>
        <taxon>Duplodnaviria</taxon>
        <taxon>Heunggongvirae</taxon>
        <taxon>Uroviricota</taxon>
        <taxon>Caudoviricetes</taxon>
        <taxon>Jeanschmidtviridae</taxon>
        <taxon>Bertelyvirus</taxon>
        <taxon>Bertelyvirus BL9</taxon>
    </lineage>
</organism>
<evidence type="ECO:0000313" key="2">
    <source>
        <dbReference type="Proteomes" id="UP000259421"/>
    </source>
</evidence>
<dbReference type="EMBL" id="MH588546">
    <property type="protein sequence ID" value="AXQ69488.1"/>
    <property type="molecule type" value="Genomic_DNA"/>
</dbReference>
<name>A0A385EFE4_9CAUD</name>
<evidence type="ECO:0000313" key="1">
    <source>
        <dbReference type="EMBL" id="AXQ69488.1"/>
    </source>
</evidence>
<reference evidence="1 2" key="2">
    <citation type="submission" date="2018-09" db="EMBL/GenBank/DDBJ databases">
        <title>Giant CbK-like Caulobacter bacteriophages have genetically divergent genomes.</title>
        <authorList>
            <person name="Wilson K."/>
            <person name="Ely B."/>
        </authorList>
    </citation>
    <scope>NUCLEOTIDE SEQUENCE [LARGE SCALE GENOMIC DNA]</scope>
</reference>
<accession>A0A385EFE4</accession>
<dbReference type="Proteomes" id="UP000259421">
    <property type="component" value="Segment"/>
</dbReference>
<gene>
    <name evidence="1" type="ORF">CcrBL9_gp464</name>
</gene>
<reference evidence="2" key="1">
    <citation type="submission" date="2018-07" db="EMBL/GenBank/DDBJ databases">
        <title>Giant CbK-like Caulobacter bacteriophages have genetically divergent genomes.</title>
        <authorList>
            <person name="Wilson K.M."/>
            <person name="Ely B."/>
        </authorList>
    </citation>
    <scope>NUCLEOTIDE SEQUENCE [LARGE SCALE GENOMIC DNA]</scope>
</reference>